<reference evidence="1 2" key="1">
    <citation type="submission" date="2015-04" db="EMBL/GenBank/DDBJ databases">
        <title>Complete Sequence for the Genome of the Thioalkalivibrio versutus D301.</title>
        <authorList>
            <person name="Mu T."/>
            <person name="Zhou J."/>
            <person name="Xu X."/>
        </authorList>
    </citation>
    <scope>NUCLEOTIDE SEQUENCE [LARGE SCALE GENOMIC DNA]</scope>
    <source>
        <strain evidence="1 2">D301</strain>
    </source>
</reference>
<evidence type="ECO:0000313" key="2">
    <source>
        <dbReference type="Proteomes" id="UP000064201"/>
    </source>
</evidence>
<accession>A0A0G3G6Z4</accession>
<keyword evidence="2" id="KW-1185">Reference proteome</keyword>
<dbReference type="STRING" id="106634.TVD_12420"/>
<dbReference type="Proteomes" id="UP000064201">
    <property type="component" value="Chromosome"/>
</dbReference>
<proteinExistence type="predicted"/>
<protein>
    <submittedName>
        <fullName evidence="1">Uncharacterized protein</fullName>
    </submittedName>
</protein>
<name>A0A0G3G6Z4_9GAMM</name>
<dbReference type="AlphaFoldDB" id="A0A0G3G6Z4"/>
<gene>
    <name evidence="1" type="ORF">TVD_12420</name>
</gene>
<dbReference type="PATRIC" id="fig|106634.4.peg.2532"/>
<organism evidence="1 2">
    <name type="scientific">Thioalkalivibrio versutus</name>
    <dbReference type="NCBI Taxonomy" id="106634"/>
    <lineage>
        <taxon>Bacteria</taxon>
        <taxon>Pseudomonadati</taxon>
        <taxon>Pseudomonadota</taxon>
        <taxon>Gammaproteobacteria</taxon>
        <taxon>Chromatiales</taxon>
        <taxon>Ectothiorhodospiraceae</taxon>
        <taxon>Thioalkalivibrio</taxon>
    </lineage>
</organism>
<sequence>MPFDPQQLERAFAFDPDTVRDLRERWARLITDAVWGELKTGTIGAVPRLRKRLLELGENLRSMLSDRAWIPHERERVKGAMAASLNLRDSLQQTDRAAKLLNGGADFEAFEADYLAFRKSLLTFIEQHEQIWGDLLESLYDDAPDDDRDED</sequence>
<dbReference type="RefSeq" id="WP_019567591.1">
    <property type="nucleotide sequence ID" value="NZ_CP011367.1"/>
</dbReference>
<dbReference type="OrthoDB" id="5295983at2"/>
<dbReference type="EMBL" id="CP011367">
    <property type="protein sequence ID" value="AKJ96109.1"/>
    <property type="molecule type" value="Genomic_DNA"/>
</dbReference>
<evidence type="ECO:0000313" key="1">
    <source>
        <dbReference type="EMBL" id="AKJ96109.1"/>
    </source>
</evidence>
<dbReference type="KEGG" id="tvr:TVD_12420"/>